<evidence type="ECO:0000313" key="3">
    <source>
        <dbReference type="Proteomes" id="UP000245207"/>
    </source>
</evidence>
<dbReference type="GO" id="GO:0019005">
    <property type="term" value="C:SCF ubiquitin ligase complex"/>
    <property type="evidence" value="ECO:0007669"/>
    <property type="project" value="TreeGrafter"/>
</dbReference>
<dbReference type="STRING" id="35608.A0A2U1PCX0"/>
<sequence>MDTVLDCVLHYIHDANDRNSFSLVSHMCYDIDAKTRKHVTAHLCYATPLRFRRRFPFIESVTLAGNPHIVDLTSSACNWDHNLTPWVQEIATSFKGLKMVRLQNLVVHDSDLELLARTLAERLMGLEIDSCSGFSTDGLLYIGKYCNHLKILSLENSSISEKDGEWLHELALHNSSIESLDFYKAGLTKFDVKDLARVAKNCSQSLVSVKISEHYEFIDLVDFFSYAIKLEDFGGGRFGDNSPINHFGNNPFYHVGIDLNHIGIGMNQFVNNALGMNPILPFSAQQVKYKDFKFPLNLKYLALNHRGQKDIVLPFAHLITQLDTQFVYDRNHHHQHSLIENCPNLEVLYTEFISDEGLEHLSQCCKNLRKLYVTNRMGQNRRGPNRRELLTEKGLFALALGCRELECLHINLSCITFEAMVHIGINLKNLSDLSMVLGKEGVNMKDPVDNGVRTLLIGCNKLERLSICFKTLGGLSDIGLSYIGKFGCNLRYLSLSYAGESDAGLVELSFGCPKLKNLVINDCPFSKEAFDIFRCNVPSLRYFQVQGMPRHWRYRLEEDQRYFKQIV</sequence>
<comment type="caution">
    <text evidence="2">The sequence shown here is derived from an EMBL/GenBank/DDBJ whole genome shotgun (WGS) entry which is preliminary data.</text>
</comment>
<dbReference type="Pfam" id="PF18511">
    <property type="entry name" value="F-box_5"/>
    <property type="match status" value="1"/>
</dbReference>
<protein>
    <recommendedName>
        <fullName evidence="1">COI1 F-box domain-containing protein</fullName>
    </recommendedName>
</protein>
<evidence type="ECO:0000259" key="1">
    <source>
        <dbReference type="Pfam" id="PF18511"/>
    </source>
</evidence>
<proteinExistence type="predicted"/>
<dbReference type="PANTHER" id="PTHR16134">
    <property type="entry name" value="F-BOX/TPR REPEAT PROTEIN POF3"/>
    <property type="match status" value="1"/>
</dbReference>
<accession>A0A2U1PCX0</accession>
<dbReference type="Gene3D" id="1.20.1280.50">
    <property type="match status" value="1"/>
</dbReference>
<evidence type="ECO:0000313" key="2">
    <source>
        <dbReference type="EMBL" id="PWA83578.1"/>
    </source>
</evidence>
<dbReference type="Gene3D" id="3.80.10.10">
    <property type="entry name" value="Ribonuclease Inhibitor"/>
    <property type="match status" value="1"/>
</dbReference>
<dbReference type="InterPro" id="IPR032675">
    <property type="entry name" value="LRR_dom_sf"/>
</dbReference>
<dbReference type="PANTHER" id="PTHR16134:SF43">
    <property type="entry name" value="CORONATINE-INSENSITIVE PROTEIN 1"/>
    <property type="match status" value="1"/>
</dbReference>
<dbReference type="AlphaFoldDB" id="A0A2U1PCX0"/>
<keyword evidence="3" id="KW-1185">Reference proteome</keyword>
<dbReference type="InterPro" id="IPR041567">
    <property type="entry name" value="COI1_F-box"/>
</dbReference>
<dbReference type="GO" id="GO:0031146">
    <property type="term" value="P:SCF-dependent proteasomal ubiquitin-dependent protein catabolic process"/>
    <property type="evidence" value="ECO:0007669"/>
    <property type="project" value="TreeGrafter"/>
</dbReference>
<reference evidence="2 3" key="1">
    <citation type="journal article" date="2018" name="Mol. Plant">
        <title>The genome of Artemisia annua provides insight into the evolution of Asteraceae family and artemisinin biosynthesis.</title>
        <authorList>
            <person name="Shen Q."/>
            <person name="Zhang L."/>
            <person name="Liao Z."/>
            <person name="Wang S."/>
            <person name="Yan T."/>
            <person name="Shi P."/>
            <person name="Liu M."/>
            <person name="Fu X."/>
            <person name="Pan Q."/>
            <person name="Wang Y."/>
            <person name="Lv Z."/>
            <person name="Lu X."/>
            <person name="Zhang F."/>
            <person name="Jiang W."/>
            <person name="Ma Y."/>
            <person name="Chen M."/>
            <person name="Hao X."/>
            <person name="Li L."/>
            <person name="Tang Y."/>
            <person name="Lv G."/>
            <person name="Zhou Y."/>
            <person name="Sun X."/>
            <person name="Brodelius P.E."/>
            <person name="Rose J.K.C."/>
            <person name="Tang K."/>
        </authorList>
    </citation>
    <scope>NUCLEOTIDE SEQUENCE [LARGE SCALE GENOMIC DNA]</scope>
    <source>
        <strain evidence="3">cv. Huhao1</strain>
        <tissue evidence="2">Leaf</tissue>
    </source>
</reference>
<gene>
    <name evidence="2" type="ORF">CTI12_AA165890</name>
</gene>
<feature type="domain" description="COI1 F-box" evidence="1">
    <location>
        <begin position="2"/>
        <end position="38"/>
    </location>
</feature>
<dbReference type="EMBL" id="PKPP01001330">
    <property type="protein sequence ID" value="PWA83578.1"/>
    <property type="molecule type" value="Genomic_DNA"/>
</dbReference>
<dbReference type="SUPFAM" id="SSF52047">
    <property type="entry name" value="RNI-like"/>
    <property type="match status" value="1"/>
</dbReference>
<name>A0A2U1PCX0_ARTAN</name>
<dbReference type="OrthoDB" id="550575at2759"/>
<organism evidence="2 3">
    <name type="scientific">Artemisia annua</name>
    <name type="common">Sweet wormwood</name>
    <dbReference type="NCBI Taxonomy" id="35608"/>
    <lineage>
        <taxon>Eukaryota</taxon>
        <taxon>Viridiplantae</taxon>
        <taxon>Streptophyta</taxon>
        <taxon>Embryophyta</taxon>
        <taxon>Tracheophyta</taxon>
        <taxon>Spermatophyta</taxon>
        <taxon>Magnoliopsida</taxon>
        <taxon>eudicotyledons</taxon>
        <taxon>Gunneridae</taxon>
        <taxon>Pentapetalae</taxon>
        <taxon>asterids</taxon>
        <taxon>campanulids</taxon>
        <taxon>Asterales</taxon>
        <taxon>Asteraceae</taxon>
        <taxon>Asteroideae</taxon>
        <taxon>Anthemideae</taxon>
        <taxon>Artemisiinae</taxon>
        <taxon>Artemisia</taxon>
    </lineage>
</organism>
<dbReference type="Proteomes" id="UP000245207">
    <property type="component" value="Unassembled WGS sequence"/>
</dbReference>